<dbReference type="InterPro" id="IPR024221">
    <property type="entry name" value="BLIP_dom_sf"/>
</dbReference>
<keyword evidence="3" id="KW-0472">Membrane</keyword>
<evidence type="ECO:0000256" key="2">
    <source>
        <dbReference type="SAM" id="MobiDB-lite"/>
    </source>
</evidence>
<dbReference type="SUPFAM" id="SSF55648">
    <property type="entry name" value="beta-lactamase-inhibitor protein, BLIP"/>
    <property type="match status" value="1"/>
</dbReference>
<dbReference type="Pfam" id="PF12978">
    <property type="entry name" value="DUF3862"/>
    <property type="match status" value="1"/>
</dbReference>
<dbReference type="Gene3D" id="3.30.1450.10">
    <property type="match status" value="1"/>
</dbReference>
<keyword evidence="1" id="KW-0732">Signal</keyword>
<evidence type="ECO:0000256" key="1">
    <source>
        <dbReference type="ARBA" id="ARBA00022729"/>
    </source>
</evidence>
<reference evidence="4" key="1">
    <citation type="journal article" date="2021" name="Proc. Natl. Acad. Sci. U.S.A.">
        <title>A Catalog of Tens of Thousands of Viruses from Human Metagenomes Reveals Hidden Associations with Chronic Diseases.</title>
        <authorList>
            <person name="Tisza M.J."/>
            <person name="Buck C.B."/>
        </authorList>
    </citation>
    <scope>NUCLEOTIDE SEQUENCE</scope>
    <source>
        <strain evidence="4">Ctqw35</strain>
    </source>
</reference>
<dbReference type="InterPro" id="IPR037873">
    <property type="entry name" value="BamE-like"/>
</dbReference>
<feature type="transmembrane region" description="Helical" evidence="3">
    <location>
        <begin position="15"/>
        <end position="32"/>
    </location>
</feature>
<evidence type="ECO:0000313" key="4">
    <source>
        <dbReference type="EMBL" id="DAD75417.1"/>
    </source>
</evidence>
<protein>
    <submittedName>
        <fullName evidence="4">Lactamase</fullName>
    </submittedName>
</protein>
<feature type="region of interest" description="Disordered" evidence="2">
    <location>
        <begin position="35"/>
        <end position="59"/>
    </location>
</feature>
<keyword evidence="3" id="KW-0812">Transmembrane</keyword>
<name>A0A8S5LZC5_9CAUD</name>
<organism evidence="4">
    <name type="scientific">Siphoviridae sp. ctqw35</name>
    <dbReference type="NCBI Taxonomy" id="2826471"/>
    <lineage>
        <taxon>Viruses</taxon>
        <taxon>Duplodnaviria</taxon>
        <taxon>Heunggongvirae</taxon>
        <taxon>Uroviricota</taxon>
        <taxon>Caudoviricetes</taxon>
    </lineage>
</organism>
<proteinExistence type="predicted"/>
<keyword evidence="3" id="KW-1133">Transmembrane helix</keyword>
<sequence>MSNHEEEKKPVYKKWWFWLIVVIIVIAIVGGTQTSTNNTQTSSSVNESEVQTTENEKTTTKDVKVTLEQYNQIKDGMTYEEVVEIFGGKESTSSESEIAGIKSEIKTWNGNGTFSVATIGFTDGEVSSKSQTGLE</sequence>
<feature type="compositionally biased region" description="Low complexity" evidence="2">
    <location>
        <begin position="35"/>
        <end position="53"/>
    </location>
</feature>
<dbReference type="InterPro" id="IPR024418">
    <property type="entry name" value="DUF3862"/>
</dbReference>
<accession>A0A8S5LZC5</accession>
<dbReference type="EMBL" id="BK014782">
    <property type="protein sequence ID" value="DAD75417.1"/>
    <property type="molecule type" value="Genomic_DNA"/>
</dbReference>
<evidence type="ECO:0000256" key="3">
    <source>
        <dbReference type="SAM" id="Phobius"/>
    </source>
</evidence>